<dbReference type="Gene3D" id="2.40.70.10">
    <property type="entry name" value="Acid Proteases"/>
    <property type="match status" value="2"/>
</dbReference>
<dbReference type="EMBL" id="AK372380">
    <property type="protein sequence ID" value="BAK03578.1"/>
    <property type="molecule type" value="mRNA"/>
</dbReference>
<evidence type="ECO:0000256" key="3">
    <source>
        <dbReference type="ARBA" id="ARBA00022801"/>
    </source>
</evidence>
<proteinExistence type="evidence at transcript level"/>
<accession>F2E8A6</accession>
<dbReference type="GO" id="GO:0008233">
    <property type="term" value="F:peptidase activity"/>
    <property type="evidence" value="ECO:0007669"/>
    <property type="project" value="UniProtKB-KW"/>
</dbReference>
<feature type="signal peptide" evidence="4">
    <location>
        <begin position="1"/>
        <end position="28"/>
    </location>
</feature>
<dbReference type="InterPro" id="IPR051708">
    <property type="entry name" value="Plant_Aspart_Prot_A1"/>
</dbReference>
<sequence length="445" mass="48272">MEMKITASTLLLLVAGMLVHVLPTICTAAGGFSLPLVANHGGGRYRVDADGFMVVNATSFHHRPPLTPPLEYTYGVAVTIGTGRGKSTYFLVLDTASSLPWMRCAHCLPVQRQRSPVFDPSDSSSYRPLHPTSPLCRAPNPVLPAGDKCSFHLPGEAHGYVGTDTIILGNPTLPIHSVAFGCAQSTEGFDTKGTFAGTLGMGKLPTSLIMQIKDRVGSRFSYCLIGLGHSPGRNGFIRFGADIPDPTLLVHHRIKILPTPPHLPHGVADSAYYVKLLGISLNGTPIPGIRQAMFERRSDGSGGCFVDAGTQVTHLVPAAYAVVEEAVAHMVQQWGYKRVRDPNFSLCFREHPGIWSHIPKLTLDFEGPASRTVAHLEIVSRNLFLKVDNQPLVCFGVYRTSRGSPTVVGAMQQVDTRFIFDLHANTITFHRESCEADTVATPSEW</sequence>
<dbReference type="AlphaFoldDB" id="F2E8A6"/>
<dbReference type="InterPro" id="IPR032861">
    <property type="entry name" value="TAXi_N"/>
</dbReference>
<dbReference type="GO" id="GO:0006508">
    <property type="term" value="P:proteolysis"/>
    <property type="evidence" value="ECO:0007669"/>
    <property type="project" value="UniProtKB-KW"/>
</dbReference>
<reference evidence="6" key="1">
    <citation type="journal article" date="2011" name="Plant Physiol.">
        <title>Comprehensive sequence analysis of 24,783 barley full-length cDNAs derived from 12 clone libraries.</title>
        <authorList>
            <person name="Matsumoto T."/>
            <person name="Tanaka T."/>
            <person name="Sakai H."/>
            <person name="Amano N."/>
            <person name="Kanamori H."/>
            <person name="Kurita K."/>
            <person name="Kikuta A."/>
            <person name="Kamiya K."/>
            <person name="Yamamoto M."/>
            <person name="Ikawa H."/>
            <person name="Fujii N."/>
            <person name="Hori K."/>
            <person name="Itoh T."/>
            <person name="Sato K."/>
        </authorList>
    </citation>
    <scope>NUCLEOTIDE SEQUENCE</scope>
    <source>
        <tissue evidence="6">Flower</tissue>
    </source>
</reference>
<feature type="chain" id="PRO_5003277818" evidence="4">
    <location>
        <begin position="29"/>
        <end position="445"/>
    </location>
</feature>
<evidence type="ECO:0000256" key="1">
    <source>
        <dbReference type="ARBA" id="ARBA00007447"/>
    </source>
</evidence>
<evidence type="ECO:0000313" key="6">
    <source>
        <dbReference type="EMBL" id="BAK03578.1"/>
    </source>
</evidence>
<dbReference type="InterPro" id="IPR021109">
    <property type="entry name" value="Peptidase_aspartic_dom_sf"/>
</dbReference>
<dbReference type="PROSITE" id="PS51767">
    <property type="entry name" value="PEPTIDASE_A1"/>
    <property type="match status" value="1"/>
</dbReference>
<dbReference type="PANTHER" id="PTHR47967">
    <property type="entry name" value="OS07G0603500 PROTEIN-RELATED"/>
    <property type="match status" value="1"/>
</dbReference>
<keyword evidence="4" id="KW-0732">Signal</keyword>
<comment type="similarity">
    <text evidence="1">Belongs to the peptidase A1 family.</text>
</comment>
<keyword evidence="3" id="KW-0378">Hydrolase</keyword>
<protein>
    <submittedName>
        <fullName evidence="6">Predicted protein</fullName>
    </submittedName>
</protein>
<feature type="domain" description="Peptidase A1" evidence="5">
    <location>
        <begin position="74"/>
        <end position="430"/>
    </location>
</feature>
<dbReference type="InterPro" id="IPR032799">
    <property type="entry name" value="TAXi_C"/>
</dbReference>
<dbReference type="InterPro" id="IPR033121">
    <property type="entry name" value="PEPTIDASE_A1"/>
</dbReference>
<evidence type="ECO:0000259" key="5">
    <source>
        <dbReference type="PROSITE" id="PS51767"/>
    </source>
</evidence>
<organism evidence="6">
    <name type="scientific">Hordeum vulgare subsp. vulgare</name>
    <name type="common">Domesticated barley</name>
    <dbReference type="NCBI Taxonomy" id="112509"/>
    <lineage>
        <taxon>Eukaryota</taxon>
        <taxon>Viridiplantae</taxon>
        <taxon>Streptophyta</taxon>
        <taxon>Embryophyta</taxon>
        <taxon>Tracheophyta</taxon>
        <taxon>Spermatophyta</taxon>
        <taxon>Magnoliopsida</taxon>
        <taxon>Liliopsida</taxon>
        <taxon>Poales</taxon>
        <taxon>Poaceae</taxon>
        <taxon>BOP clade</taxon>
        <taxon>Pooideae</taxon>
        <taxon>Triticodae</taxon>
        <taxon>Triticeae</taxon>
        <taxon>Hordeinae</taxon>
        <taxon>Hordeum</taxon>
    </lineage>
</organism>
<dbReference type="SUPFAM" id="SSF50630">
    <property type="entry name" value="Acid proteases"/>
    <property type="match status" value="1"/>
</dbReference>
<evidence type="ECO:0000256" key="2">
    <source>
        <dbReference type="ARBA" id="ARBA00022670"/>
    </source>
</evidence>
<evidence type="ECO:0000256" key="4">
    <source>
        <dbReference type="SAM" id="SignalP"/>
    </source>
</evidence>
<dbReference type="PANTHER" id="PTHR47967:SF54">
    <property type="entry name" value="PEPTIDASE A1 DOMAIN-CONTAINING PROTEIN"/>
    <property type="match status" value="1"/>
</dbReference>
<dbReference type="Pfam" id="PF14543">
    <property type="entry name" value="TAXi_N"/>
    <property type="match status" value="1"/>
</dbReference>
<name>F2E8A6_HORVV</name>
<dbReference type="Pfam" id="PF14541">
    <property type="entry name" value="TAXi_C"/>
    <property type="match status" value="1"/>
</dbReference>
<keyword evidence="2" id="KW-0645">Protease</keyword>